<protein>
    <recommendedName>
        <fullName evidence="1">Heterokaryon incompatibility domain-containing protein</fullName>
    </recommendedName>
</protein>
<dbReference type="EMBL" id="FP929139">
    <property type="protein sequence ID" value="CBY01649.1"/>
    <property type="molecule type" value="Genomic_DNA"/>
</dbReference>
<keyword evidence="3" id="KW-1185">Reference proteome</keyword>
<dbReference type="Pfam" id="PF06985">
    <property type="entry name" value="HET"/>
    <property type="match status" value="1"/>
</dbReference>
<evidence type="ECO:0000313" key="3">
    <source>
        <dbReference type="Proteomes" id="UP000002668"/>
    </source>
</evidence>
<dbReference type="Proteomes" id="UP000002668">
    <property type="component" value="Genome"/>
</dbReference>
<evidence type="ECO:0000313" key="2">
    <source>
        <dbReference type="EMBL" id="CBY01649.1"/>
    </source>
</evidence>
<dbReference type="HOGENOM" id="CLU_518819_0_0_1"/>
<dbReference type="PANTHER" id="PTHR24148:SF73">
    <property type="entry name" value="HET DOMAIN PROTEIN (AFU_ORTHOLOGUE AFUA_8G01020)"/>
    <property type="match status" value="1"/>
</dbReference>
<dbReference type="AlphaFoldDB" id="E5AEL0"/>
<sequence>MFCSLVQCTITTGKAFINLPVRQLLYLQGSSADDEVLELWRSCSATLLVVLVVVAVAANLAPPPRCCLDSLPRWLITHIILCKTSRDLFLFWKSFVNTEAKRKQGNLQHSIPISYLMDIALQAQTRPDANGISSTAFSASNRAKHYGTDSYTSAYQYRPLDQTKQQIRLVRLYRNPYADLDDLSSSLSKISCSMNIFNLDDAPPYTTLSYTWGSPLSVRTIRMDGKQLVIRKNLHDFLMAFCNDPANTCYLWIDQLCIDQQSNSERNHQVQMMSLVYRRCTCVIVWLDLLSAEVTKAFSSAPSVPLARMLLDNNYFSRLWVIQEIQLSPEAWLYCGHTWIPWRALARIVNSAEYHQGHRLSFKEWLFTKKFLLPLLTVISRYGAAQCQDPRDKVYGLLGLVHEDQRPVVDYSKTLPGIFTDVMNIHLKHHHFPASGDFWLSERLPYLDLAGALGFCHCRKQAMNELIDRVFVEIEEQTSVKLFGLPLVGFDEVNSTISTPDRFWLEVRGQREYFECHESDGPCRA</sequence>
<dbReference type="eggNOG" id="ENOG502SUZ5">
    <property type="taxonomic scope" value="Eukaryota"/>
</dbReference>
<organism evidence="2 3">
    <name type="scientific">Leptosphaeria maculans (strain JN3 / isolate v23.1.3 / race Av1-4-5-6-7-8)</name>
    <name type="common">Blackleg fungus</name>
    <name type="synonym">Phoma lingam</name>
    <dbReference type="NCBI Taxonomy" id="985895"/>
    <lineage>
        <taxon>Eukaryota</taxon>
        <taxon>Fungi</taxon>
        <taxon>Dikarya</taxon>
        <taxon>Ascomycota</taxon>
        <taxon>Pezizomycotina</taxon>
        <taxon>Dothideomycetes</taxon>
        <taxon>Pleosporomycetidae</taxon>
        <taxon>Pleosporales</taxon>
        <taxon>Pleosporineae</taxon>
        <taxon>Leptosphaeriaceae</taxon>
        <taxon>Plenodomus</taxon>
        <taxon>Plenodomus lingam/Leptosphaeria maculans species complex</taxon>
    </lineage>
</organism>
<dbReference type="RefSeq" id="XP_003845128.1">
    <property type="nucleotide sequence ID" value="XM_003845080.1"/>
</dbReference>
<feature type="domain" description="Heterokaryon incompatibility" evidence="1">
    <location>
        <begin position="205"/>
        <end position="296"/>
    </location>
</feature>
<proteinExistence type="predicted"/>
<dbReference type="PANTHER" id="PTHR24148">
    <property type="entry name" value="ANKYRIN REPEAT DOMAIN-CONTAINING PROTEIN 39 HOMOLOG-RELATED"/>
    <property type="match status" value="1"/>
</dbReference>
<gene>
    <name evidence="2" type="ORF">LEMA_P004360.1</name>
</gene>
<dbReference type="InterPro" id="IPR052895">
    <property type="entry name" value="HetReg/Transcr_Mod"/>
</dbReference>
<evidence type="ECO:0000259" key="1">
    <source>
        <dbReference type="Pfam" id="PF06985"/>
    </source>
</evidence>
<dbReference type="GeneID" id="13290655"/>
<dbReference type="OrthoDB" id="194358at2759"/>
<dbReference type="STRING" id="985895.E5AEL0"/>
<name>E5AEL0_LEPMJ</name>
<reference evidence="3" key="1">
    <citation type="journal article" date="2011" name="Nat. Commun.">
        <title>Effector diversification within compartments of the Leptosphaeria maculans genome affected by Repeat-Induced Point mutations.</title>
        <authorList>
            <person name="Rouxel T."/>
            <person name="Grandaubert J."/>
            <person name="Hane J.K."/>
            <person name="Hoede C."/>
            <person name="van de Wouw A.P."/>
            <person name="Couloux A."/>
            <person name="Dominguez V."/>
            <person name="Anthouard V."/>
            <person name="Bally P."/>
            <person name="Bourras S."/>
            <person name="Cozijnsen A.J."/>
            <person name="Ciuffetti L.M."/>
            <person name="Degrave A."/>
            <person name="Dilmaghani A."/>
            <person name="Duret L."/>
            <person name="Fudal I."/>
            <person name="Goodwin S.B."/>
            <person name="Gout L."/>
            <person name="Glaser N."/>
            <person name="Linglin J."/>
            <person name="Kema G.H.J."/>
            <person name="Lapalu N."/>
            <person name="Lawrence C.B."/>
            <person name="May K."/>
            <person name="Meyer M."/>
            <person name="Ollivier B."/>
            <person name="Poulain J."/>
            <person name="Schoch C.L."/>
            <person name="Simon A."/>
            <person name="Spatafora J.W."/>
            <person name="Stachowiak A."/>
            <person name="Turgeon B.G."/>
            <person name="Tyler B.M."/>
            <person name="Vincent D."/>
            <person name="Weissenbach J."/>
            <person name="Amselem J."/>
            <person name="Quesneville H."/>
            <person name="Oliver R.P."/>
            <person name="Wincker P."/>
            <person name="Balesdent M.-H."/>
            <person name="Howlett B.J."/>
        </authorList>
    </citation>
    <scope>NUCLEOTIDE SEQUENCE [LARGE SCALE GENOMIC DNA]</scope>
    <source>
        <strain evidence="3">JN3 / isolate v23.1.3 / race Av1-4-5-6-7-8</strain>
    </source>
</reference>
<dbReference type="InParanoid" id="E5AEL0"/>
<dbReference type="InterPro" id="IPR010730">
    <property type="entry name" value="HET"/>
</dbReference>
<accession>E5AEL0</accession>
<dbReference type="VEuPathDB" id="FungiDB:LEMA_P004360.1"/>